<feature type="transmembrane region" description="Helical" evidence="5">
    <location>
        <begin position="93"/>
        <end position="113"/>
    </location>
</feature>
<name>A0A0D2GL61_CLAB1</name>
<keyword evidence="8" id="KW-1185">Reference proteome</keyword>
<dbReference type="FunFam" id="3.90.400.10:FF:000002">
    <property type="entry name" value="Sucrose isomerase"/>
    <property type="match status" value="1"/>
</dbReference>
<organism evidence="7 8">
    <name type="scientific">Cladophialophora bantiana (strain ATCC 10958 / CBS 173.52 / CDC B-1940 / NIH 8579)</name>
    <name type="common">Xylohypha bantiana</name>
    <dbReference type="NCBI Taxonomy" id="1442370"/>
    <lineage>
        <taxon>Eukaryota</taxon>
        <taxon>Fungi</taxon>
        <taxon>Dikarya</taxon>
        <taxon>Ascomycota</taxon>
        <taxon>Pezizomycotina</taxon>
        <taxon>Eurotiomycetes</taxon>
        <taxon>Chaetothyriomycetidae</taxon>
        <taxon>Chaetothyriales</taxon>
        <taxon>Herpotrichiellaceae</taxon>
        <taxon>Cladophialophora</taxon>
    </lineage>
</organism>
<dbReference type="Gene3D" id="3.20.20.80">
    <property type="entry name" value="Glycosidases"/>
    <property type="match status" value="1"/>
</dbReference>
<dbReference type="SUPFAM" id="SSF51445">
    <property type="entry name" value="(Trans)glycosidases"/>
    <property type="match status" value="1"/>
</dbReference>
<reference evidence="7" key="1">
    <citation type="submission" date="2015-01" db="EMBL/GenBank/DDBJ databases">
        <title>The Genome Sequence of Cladophialophora bantiana CBS 173.52.</title>
        <authorList>
            <consortium name="The Broad Institute Genomics Platform"/>
            <person name="Cuomo C."/>
            <person name="de Hoog S."/>
            <person name="Gorbushina A."/>
            <person name="Stielow B."/>
            <person name="Teixiera M."/>
            <person name="Abouelleil A."/>
            <person name="Chapman S.B."/>
            <person name="Priest M."/>
            <person name="Young S.K."/>
            <person name="Wortman J."/>
            <person name="Nusbaum C."/>
            <person name="Birren B."/>
        </authorList>
    </citation>
    <scope>NUCLEOTIDE SEQUENCE [LARGE SCALE GENOMIC DNA]</scope>
    <source>
        <strain evidence="7">CBS 173.52</strain>
    </source>
</reference>
<evidence type="ECO:0000256" key="2">
    <source>
        <dbReference type="ARBA" id="ARBA00022801"/>
    </source>
</evidence>
<dbReference type="GO" id="GO:0005987">
    <property type="term" value="P:sucrose catabolic process"/>
    <property type="evidence" value="ECO:0007669"/>
    <property type="project" value="TreeGrafter"/>
</dbReference>
<dbReference type="FunFam" id="3.20.20.80:FF:000064">
    <property type="entry name" value="Oligo-1,6-glucosidase"/>
    <property type="match status" value="1"/>
</dbReference>
<dbReference type="Pfam" id="PF12051">
    <property type="entry name" value="DUF3533"/>
    <property type="match status" value="1"/>
</dbReference>
<proteinExistence type="inferred from homology"/>
<keyword evidence="2" id="KW-0378">Hydrolase</keyword>
<dbReference type="PANTHER" id="PTHR10357">
    <property type="entry name" value="ALPHA-AMYLASE FAMILY MEMBER"/>
    <property type="match status" value="1"/>
</dbReference>
<feature type="transmembrane region" description="Helical" evidence="5">
    <location>
        <begin position="164"/>
        <end position="183"/>
    </location>
</feature>
<feature type="transmembrane region" description="Helical" evidence="5">
    <location>
        <begin position="125"/>
        <end position="144"/>
    </location>
</feature>
<dbReference type="GeneID" id="27693698"/>
<dbReference type="InterPro" id="IPR022703">
    <property type="entry name" value="DUF3533"/>
</dbReference>
<dbReference type="FunFam" id="3.20.20.80:FF:000087">
    <property type="entry name" value="Oligo-1,6-glucosidase IMA1"/>
    <property type="match status" value="1"/>
</dbReference>
<dbReference type="AlphaFoldDB" id="A0A0D2GL61"/>
<keyword evidence="4" id="KW-0462">Maltose metabolism</keyword>
<keyword evidence="5" id="KW-0812">Transmembrane</keyword>
<accession>A0A0D2GL61</accession>
<evidence type="ECO:0000313" key="7">
    <source>
        <dbReference type="EMBL" id="KIW99107.1"/>
    </source>
</evidence>
<keyword evidence="5" id="KW-0472">Membrane</keyword>
<dbReference type="Pfam" id="PF00128">
    <property type="entry name" value="Alpha-amylase"/>
    <property type="match status" value="1"/>
</dbReference>
<dbReference type="OrthoDB" id="1740265at2759"/>
<protein>
    <recommendedName>
        <fullName evidence="6">Glycosyl hydrolase family 13 catalytic domain-containing protein</fullName>
    </recommendedName>
</protein>
<dbReference type="GO" id="GO:0033934">
    <property type="term" value="F:glucan 1,4-alpha-maltotriohydrolase activity"/>
    <property type="evidence" value="ECO:0007669"/>
    <property type="project" value="TreeGrafter"/>
</dbReference>
<dbReference type="EMBL" id="KN846980">
    <property type="protein sequence ID" value="KIW99107.1"/>
    <property type="molecule type" value="Genomic_DNA"/>
</dbReference>
<sequence>MTANSSYSPLGACQIIVNAARYQTTHSDYIGPQLFEFQINMVSTFEEQWIQNVLLNISLDASTYSRAPQALKPAIDFSLFDLRPFAPARTTPAVTIGLIFLIRIAFSSLSFFLPELVLSHLFMTTTAYLLMALAYSLLALNFLIPFSNDYPHDGTTITKAPDAYGHATFMVYWMLDWVGMYALDFASENITMIIGQLWTALSIEPHILEVVDKDMSASKPNWWKASTCYQIWPASYKDTNGDGIGDIPGIISTLPYLKDLGVETIWLSPMYDSPQKDMGYDISNYEDVYPPYGTLADMDRLIKECHDREMKLILDLVINHTSDQHAWFQESRKSKINDYADWYVWRDPKIINGKKHPPSNWRSIFGGSAWEYCEERDQYYLHLFVKEQPDLNWENEETRKAIYKSAIEFWLDKGIDGFRVDACNLYSKDILFPDAATRLHGEEFQPAEDHYINGPRMHEWLREQRQEVLDKYGDILVVGELPCTDAAEVLKYVSAEARELSCVFDFDVVMLGTPNGGGGKKHHTVRHTLPQFKEAIRKVQHLIRGTDAWTTVFLENHDQGRSLSRFATDKPQWREKAAKMLAVLMCTLTGTLFLYQGQEIGMYNHPEHWGVEELRDIDSLNAYNDVKTRHKDDPLWLKKAMKGLQLVGRDNARLPVQWDASANAGFTTSKPWIRVHDDYEAVNVAAQRGDPHSPLAFWKKMIALRKQHAELMVFGTDFEVWDFFDQDVFTFTKAHPDGHHKLLVFLNFSDDLQPLHYPHGLEGTKKELLVSNLRQGEEEVGTYLTPWEARVYLVRETVLNGY</sequence>
<evidence type="ECO:0000256" key="1">
    <source>
        <dbReference type="ARBA" id="ARBA00008061"/>
    </source>
</evidence>
<comment type="similarity">
    <text evidence="1">Belongs to the glycosyl hydrolase 13 family.</text>
</comment>
<evidence type="ECO:0000259" key="6">
    <source>
        <dbReference type="SMART" id="SM00642"/>
    </source>
</evidence>
<dbReference type="Gene3D" id="3.90.400.10">
    <property type="entry name" value="Oligo-1,6-glucosidase, Domain 2"/>
    <property type="match status" value="1"/>
</dbReference>
<dbReference type="HOGENOM" id="CLU_006462_1_1_1"/>
<dbReference type="VEuPathDB" id="FungiDB:Z519_00770"/>
<dbReference type="InterPro" id="IPR006047">
    <property type="entry name" value="GH13_cat_dom"/>
</dbReference>
<dbReference type="RefSeq" id="XP_016625776.1">
    <property type="nucleotide sequence ID" value="XM_016758527.1"/>
</dbReference>
<dbReference type="Gene3D" id="2.60.40.1180">
    <property type="entry name" value="Golgi alpha-mannosidase II"/>
    <property type="match status" value="1"/>
</dbReference>
<dbReference type="SMART" id="SM00642">
    <property type="entry name" value="Aamy"/>
    <property type="match status" value="1"/>
</dbReference>
<dbReference type="GO" id="GO:0004575">
    <property type="term" value="F:sucrose alpha-glucosidase activity"/>
    <property type="evidence" value="ECO:0007669"/>
    <property type="project" value="TreeGrafter"/>
</dbReference>
<dbReference type="InterPro" id="IPR013780">
    <property type="entry name" value="Glyco_hydro_b"/>
</dbReference>
<dbReference type="GO" id="GO:0004574">
    <property type="term" value="F:oligo-1,6-glucosidase activity"/>
    <property type="evidence" value="ECO:0007669"/>
    <property type="project" value="TreeGrafter"/>
</dbReference>
<keyword evidence="5" id="KW-1133">Transmembrane helix</keyword>
<keyword evidence="3" id="KW-0326">Glycosidase</keyword>
<evidence type="ECO:0000313" key="8">
    <source>
        <dbReference type="Proteomes" id="UP000053789"/>
    </source>
</evidence>
<evidence type="ECO:0000256" key="3">
    <source>
        <dbReference type="ARBA" id="ARBA00023295"/>
    </source>
</evidence>
<dbReference type="CDD" id="cd11333">
    <property type="entry name" value="AmyAc_SI_OligoGlu_DGase"/>
    <property type="match status" value="1"/>
</dbReference>
<evidence type="ECO:0000256" key="4">
    <source>
        <dbReference type="ARBA" id="ARBA00026248"/>
    </source>
</evidence>
<dbReference type="InterPro" id="IPR017853">
    <property type="entry name" value="GH"/>
</dbReference>
<dbReference type="GO" id="GO:0000025">
    <property type="term" value="P:maltose catabolic process"/>
    <property type="evidence" value="ECO:0007669"/>
    <property type="project" value="TreeGrafter"/>
</dbReference>
<dbReference type="PANTHER" id="PTHR10357:SF179">
    <property type="entry name" value="NEUTRAL AND BASIC AMINO ACID TRANSPORT PROTEIN RBAT"/>
    <property type="match status" value="1"/>
</dbReference>
<feature type="domain" description="Glycosyl hydrolase family 13 catalytic" evidence="6">
    <location>
        <begin position="230"/>
        <end position="653"/>
    </location>
</feature>
<dbReference type="SUPFAM" id="SSF51011">
    <property type="entry name" value="Glycosyl hydrolase domain"/>
    <property type="match status" value="1"/>
</dbReference>
<dbReference type="InterPro" id="IPR045857">
    <property type="entry name" value="O16G_dom_2"/>
</dbReference>
<evidence type="ECO:0000256" key="5">
    <source>
        <dbReference type="SAM" id="Phobius"/>
    </source>
</evidence>
<dbReference type="GO" id="GO:0004556">
    <property type="term" value="F:alpha-amylase activity"/>
    <property type="evidence" value="ECO:0007669"/>
    <property type="project" value="TreeGrafter"/>
</dbReference>
<gene>
    <name evidence="7" type="ORF">Z519_00770</name>
</gene>
<dbReference type="Proteomes" id="UP000053789">
    <property type="component" value="Unassembled WGS sequence"/>
</dbReference>